<evidence type="ECO:0000313" key="5">
    <source>
        <dbReference type="EMBL" id="KAF5747239.1"/>
    </source>
</evidence>
<dbReference type="EMBL" id="JAAARO010000006">
    <property type="protein sequence ID" value="KAF5747239.1"/>
    <property type="molecule type" value="Genomic_DNA"/>
</dbReference>
<evidence type="ECO:0000256" key="2">
    <source>
        <dbReference type="PROSITE-ProRule" id="PRU00035"/>
    </source>
</evidence>
<protein>
    <submittedName>
        <fullName evidence="5">Bromodomain-containing protein</fullName>
    </submittedName>
</protein>
<dbReference type="InParanoid" id="A0A7J7DLU2"/>
<comment type="caution">
    <text evidence="5">The sequence shown here is derived from an EMBL/GenBank/DDBJ whole genome shotgun (WGS) entry which is preliminary data.</text>
</comment>
<accession>A0A7J7DLU2</accession>
<feature type="region of interest" description="Disordered" evidence="3">
    <location>
        <begin position="267"/>
        <end position="296"/>
    </location>
</feature>
<feature type="compositionally biased region" description="Low complexity" evidence="3">
    <location>
        <begin position="33"/>
        <end position="43"/>
    </location>
</feature>
<keyword evidence="1 2" id="KW-0103">Bromodomain</keyword>
<dbReference type="InterPro" id="IPR001487">
    <property type="entry name" value="Bromodomain"/>
</dbReference>
<feature type="compositionally biased region" description="Basic residues" evidence="3">
    <location>
        <begin position="281"/>
        <end position="293"/>
    </location>
</feature>
<feature type="compositionally biased region" description="Polar residues" evidence="3">
    <location>
        <begin position="44"/>
        <end position="54"/>
    </location>
</feature>
<proteinExistence type="predicted"/>
<sequence length="678" mass="73887">MGRVEEVPATTMATKKRKKGRPSLLDIQKRTLRQQQHQQLLQRSPNSKNPNVSFDSIESRNRRSIRRTPNPDGNSSALEFIGCEDDGDERKEKKQKPLMGLNLQNHNRIHGAYGSNSDMDGENLEEDHKRQRIGDGSLGSDVMGGRVWKATDTLHGSPVESGPTTPLPDKKLLVFILDRLQKKDTYGVFCEPVDPEELPDYHDIVDHPMDFSTVRKKLDGGAYSYLEQFEKDICLICSNAMEYNAPDTIYFRQARSIQELAKKDFENLRQDSDDGEPQPKVVRRGRPPGKGLKKSLERSLFDRVGPDFSSDATLASGGDITSWSNGYNLRKSTVSKSQPADASVWASHGSHSGENHTTGSSELEKEFPASVVRAVMKYGKKHFAVDENKRDTYKQPVASEPSVWTTFEGELDQLVPVGVGLEHGYARSLARFAAGLGPVVWKVASKKIERLLPFELGWVGEDKADECLAFLSSEKQNSLDNCVRDDHVGGLPPSCGANSIVASRFFPQTHRDMTKGVAGPSSQGELNSLDGGLNGIQHVGAFQIQQKPVIHSNNGYNHLSATGTLRTGTPTEQSSFEAAAVASRSTSGNDLASSKANLTGSSRELYSGNSSPAGSGFALQTVPHAAARRSSWQGLPPFGKQDAPPFLADLNAGFLAPGSPGTNVPIGSPQQPDLALQL</sequence>
<keyword evidence="6" id="KW-1185">Reference proteome</keyword>
<dbReference type="PANTHER" id="PTHR22881">
    <property type="entry name" value="BROMODOMAIN CONTAINING PROTEIN"/>
    <property type="match status" value="1"/>
</dbReference>
<dbReference type="PRINTS" id="PR00503">
    <property type="entry name" value="BROMODOMAIN"/>
</dbReference>
<gene>
    <name evidence="5" type="ORF">HS088_TW06G01420</name>
</gene>
<evidence type="ECO:0000313" key="6">
    <source>
        <dbReference type="Proteomes" id="UP000593562"/>
    </source>
</evidence>
<dbReference type="SMART" id="SM00297">
    <property type="entry name" value="BROMO"/>
    <property type="match status" value="1"/>
</dbReference>
<organism evidence="5 6">
    <name type="scientific">Tripterygium wilfordii</name>
    <name type="common">Thunder God vine</name>
    <dbReference type="NCBI Taxonomy" id="458696"/>
    <lineage>
        <taxon>Eukaryota</taxon>
        <taxon>Viridiplantae</taxon>
        <taxon>Streptophyta</taxon>
        <taxon>Embryophyta</taxon>
        <taxon>Tracheophyta</taxon>
        <taxon>Spermatophyta</taxon>
        <taxon>Magnoliopsida</taxon>
        <taxon>eudicotyledons</taxon>
        <taxon>Gunneridae</taxon>
        <taxon>Pentapetalae</taxon>
        <taxon>rosids</taxon>
        <taxon>fabids</taxon>
        <taxon>Celastrales</taxon>
        <taxon>Celastraceae</taxon>
        <taxon>Tripterygium</taxon>
    </lineage>
</organism>
<dbReference type="PANTHER" id="PTHR22881:SF11">
    <property type="entry name" value="BROMODOMAIN-CONTAINING PROTEIN DDB_G0270170-LIKE ISOFORM X1"/>
    <property type="match status" value="1"/>
</dbReference>
<evidence type="ECO:0000259" key="4">
    <source>
        <dbReference type="PROSITE" id="PS50014"/>
    </source>
</evidence>
<feature type="domain" description="Bromo" evidence="4">
    <location>
        <begin position="181"/>
        <end position="251"/>
    </location>
</feature>
<name>A0A7J7DLU2_TRIWF</name>
<evidence type="ECO:0000256" key="3">
    <source>
        <dbReference type="SAM" id="MobiDB-lite"/>
    </source>
</evidence>
<dbReference type="AlphaFoldDB" id="A0A7J7DLU2"/>
<dbReference type="SUPFAM" id="SSF47370">
    <property type="entry name" value="Bromodomain"/>
    <property type="match status" value="1"/>
</dbReference>
<evidence type="ECO:0000256" key="1">
    <source>
        <dbReference type="ARBA" id="ARBA00023117"/>
    </source>
</evidence>
<feature type="region of interest" description="Disordered" evidence="3">
    <location>
        <begin position="628"/>
        <end position="678"/>
    </location>
</feature>
<dbReference type="Gene3D" id="1.20.920.10">
    <property type="entry name" value="Bromodomain-like"/>
    <property type="match status" value="1"/>
</dbReference>
<feature type="region of interest" description="Disordered" evidence="3">
    <location>
        <begin position="340"/>
        <end position="365"/>
    </location>
</feature>
<dbReference type="Pfam" id="PF00439">
    <property type="entry name" value="Bromodomain"/>
    <property type="match status" value="1"/>
</dbReference>
<dbReference type="InterPro" id="IPR051831">
    <property type="entry name" value="Bromodomain_contain_prot"/>
</dbReference>
<dbReference type="Proteomes" id="UP000593562">
    <property type="component" value="Unassembled WGS sequence"/>
</dbReference>
<dbReference type="OrthoDB" id="21449at2759"/>
<feature type="compositionally biased region" description="Polar residues" evidence="3">
    <location>
        <begin position="349"/>
        <end position="361"/>
    </location>
</feature>
<reference evidence="5 6" key="1">
    <citation type="journal article" date="2020" name="Nat. Commun.">
        <title>Genome of Tripterygium wilfordii and identification of cytochrome P450 involved in triptolide biosynthesis.</title>
        <authorList>
            <person name="Tu L."/>
            <person name="Su P."/>
            <person name="Zhang Z."/>
            <person name="Gao L."/>
            <person name="Wang J."/>
            <person name="Hu T."/>
            <person name="Zhou J."/>
            <person name="Zhang Y."/>
            <person name="Zhao Y."/>
            <person name="Liu Y."/>
            <person name="Song Y."/>
            <person name="Tong Y."/>
            <person name="Lu Y."/>
            <person name="Yang J."/>
            <person name="Xu C."/>
            <person name="Jia M."/>
            <person name="Peters R.J."/>
            <person name="Huang L."/>
            <person name="Gao W."/>
        </authorList>
    </citation>
    <scope>NUCLEOTIDE SEQUENCE [LARGE SCALE GENOMIC DNA]</scope>
    <source>
        <strain evidence="6">cv. XIE 37</strain>
        <tissue evidence="5">Leaf</tissue>
    </source>
</reference>
<dbReference type="InterPro" id="IPR036427">
    <property type="entry name" value="Bromodomain-like_sf"/>
</dbReference>
<dbReference type="PROSITE" id="PS50014">
    <property type="entry name" value="BROMODOMAIN_2"/>
    <property type="match status" value="1"/>
</dbReference>
<dbReference type="FunCoup" id="A0A7J7DLU2">
    <property type="interactions" value="2386"/>
</dbReference>
<feature type="region of interest" description="Disordered" evidence="3">
    <location>
        <begin position="1"/>
        <end position="123"/>
    </location>
</feature>